<gene>
    <name evidence="7 10" type="primary">gluQ</name>
    <name evidence="10" type="ORF">DL240_10435</name>
</gene>
<keyword evidence="11" id="KW-1185">Reference proteome</keyword>
<evidence type="ECO:0000256" key="2">
    <source>
        <dbReference type="ARBA" id="ARBA00022723"/>
    </source>
</evidence>
<dbReference type="NCBIfam" id="NF004314">
    <property type="entry name" value="PRK05710.1-3"/>
    <property type="match status" value="1"/>
</dbReference>
<dbReference type="GO" id="GO:0005829">
    <property type="term" value="C:cytosol"/>
    <property type="evidence" value="ECO:0007669"/>
    <property type="project" value="TreeGrafter"/>
</dbReference>
<feature type="binding site" evidence="7">
    <location>
        <begin position="24"/>
        <end position="28"/>
    </location>
    <ligand>
        <name>L-glutamate</name>
        <dbReference type="ChEBI" id="CHEBI:29985"/>
    </ligand>
</feature>
<feature type="domain" description="Glutamyl/glutaminyl-tRNA synthetase class Ib catalytic" evidence="9">
    <location>
        <begin position="24"/>
        <end position="303"/>
    </location>
</feature>
<evidence type="ECO:0000313" key="10">
    <source>
        <dbReference type="EMBL" id="RAL22262.1"/>
    </source>
</evidence>
<dbReference type="Gene3D" id="3.40.50.620">
    <property type="entry name" value="HUPs"/>
    <property type="match status" value="1"/>
</dbReference>
<dbReference type="GO" id="GO:0006400">
    <property type="term" value="P:tRNA modification"/>
    <property type="evidence" value="ECO:0007669"/>
    <property type="project" value="InterPro"/>
</dbReference>
<evidence type="ECO:0000256" key="7">
    <source>
        <dbReference type="HAMAP-Rule" id="MF_01428"/>
    </source>
</evidence>
<feature type="binding site" evidence="7">
    <location>
        <position position="150"/>
    </location>
    <ligand>
        <name>Zn(2+)</name>
        <dbReference type="ChEBI" id="CHEBI:29105"/>
    </ligand>
</feature>
<evidence type="ECO:0000256" key="8">
    <source>
        <dbReference type="RuleBase" id="RU363037"/>
    </source>
</evidence>
<comment type="similarity">
    <text evidence="7">Belongs to the class-I aminoacyl-tRNA synthetase family. GluQ subfamily.</text>
</comment>
<dbReference type="EMBL" id="QHKO01000004">
    <property type="protein sequence ID" value="RAL22262.1"/>
    <property type="molecule type" value="Genomic_DNA"/>
</dbReference>
<keyword evidence="2 7" id="KW-0479">Metal-binding</keyword>
<dbReference type="Proteomes" id="UP000249169">
    <property type="component" value="Unassembled WGS sequence"/>
</dbReference>
<feature type="binding site" evidence="7">
    <location>
        <position position="231"/>
    </location>
    <ligand>
        <name>L-glutamate</name>
        <dbReference type="ChEBI" id="CHEBI:29985"/>
    </ligand>
</feature>
<evidence type="ECO:0000256" key="1">
    <source>
        <dbReference type="ARBA" id="ARBA00022598"/>
    </source>
</evidence>
<evidence type="ECO:0000256" key="5">
    <source>
        <dbReference type="ARBA" id="ARBA00022840"/>
    </source>
</evidence>
<evidence type="ECO:0000259" key="9">
    <source>
        <dbReference type="Pfam" id="PF00749"/>
    </source>
</evidence>
<evidence type="ECO:0000256" key="3">
    <source>
        <dbReference type="ARBA" id="ARBA00022741"/>
    </source>
</evidence>
<feature type="binding site" evidence="7">
    <location>
        <position position="213"/>
    </location>
    <ligand>
        <name>L-glutamate</name>
        <dbReference type="ChEBI" id="CHEBI:29985"/>
    </ligand>
</feature>
<dbReference type="PROSITE" id="PS00178">
    <property type="entry name" value="AA_TRNA_LIGASE_I"/>
    <property type="match status" value="1"/>
</dbReference>
<feature type="binding site" evidence="7">
    <location>
        <position position="60"/>
    </location>
    <ligand>
        <name>L-glutamate</name>
        <dbReference type="ChEBI" id="CHEBI:29985"/>
    </ligand>
</feature>
<keyword evidence="8" id="KW-0648">Protein biosynthesis</keyword>
<dbReference type="InterPro" id="IPR049940">
    <property type="entry name" value="GluQ/Sye"/>
</dbReference>
<dbReference type="NCBIfam" id="NF004315">
    <property type="entry name" value="PRK05710.1-4"/>
    <property type="match status" value="1"/>
</dbReference>
<reference evidence="10 11" key="1">
    <citation type="submission" date="2018-05" db="EMBL/GenBank/DDBJ databases">
        <title>Lujinxingia marina gen. nov. sp. nov., a new facultative anaerobic member of the class Deltaproteobacteria, and proposal of Lujinxingaceae fam. nov.</title>
        <authorList>
            <person name="Li C.-M."/>
        </authorList>
    </citation>
    <scope>NUCLEOTIDE SEQUENCE [LARGE SCALE GENOMIC DNA]</scope>
    <source>
        <strain evidence="10 11">B210</strain>
    </source>
</reference>
<comment type="cofactor">
    <cofactor evidence="7">
        <name>Zn(2+)</name>
        <dbReference type="ChEBI" id="CHEBI:29105"/>
    </cofactor>
    <text evidence="7">Binds 1 zinc ion per subunit.</text>
</comment>
<dbReference type="SUPFAM" id="SSF52374">
    <property type="entry name" value="Nucleotidylyl transferase"/>
    <property type="match status" value="1"/>
</dbReference>
<dbReference type="InterPro" id="IPR014729">
    <property type="entry name" value="Rossmann-like_a/b/a_fold"/>
</dbReference>
<dbReference type="AlphaFoldDB" id="A0A328C614"/>
<comment type="caution">
    <text evidence="10">The sequence shown here is derived from an EMBL/GenBank/DDBJ whole genome shotgun (WGS) entry which is preliminary data.</text>
</comment>
<dbReference type="GO" id="GO:0005524">
    <property type="term" value="F:ATP binding"/>
    <property type="evidence" value="ECO:0007669"/>
    <property type="project" value="UniProtKB-KW"/>
</dbReference>
<dbReference type="PANTHER" id="PTHR43311">
    <property type="entry name" value="GLUTAMATE--TRNA LIGASE"/>
    <property type="match status" value="1"/>
</dbReference>
<keyword evidence="3 7" id="KW-0547">Nucleotide-binding</keyword>
<feature type="binding site" evidence="7">
    <location>
        <position position="146"/>
    </location>
    <ligand>
        <name>Zn(2+)</name>
        <dbReference type="ChEBI" id="CHEBI:29105"/>
    </ligand>
</feature>
<dbReference type="RefSeq" id="WP_111729833.1">
    <property type="nucleotide sequence ID" value="NZ_QHKO01000004.1"/>
</dbReference>
<evidence type="ECO:0000256" key="6">
    <source>
        <dbReference type="ARBA" id="ARBA00023146"/>
    </source>
</evidence>
<dbReference type="GO" id="GO:0006424">
    <property type="term" value="P:glutamyl-tRNA aminoacylation"/>
    <property type="evidence" value="ECO:0007669"/>
    <property type="project" value="InterPro"/>
</dbReference>
<keyword evidence="4 7" id="KW-0862">Zinc</keyword>
<sequence>MTLPDLDVLFARAEALRRQGPAGRYAPSPTGDLHAGNLRTALLAWLQARQAGARFILRIEDLDRPRVRPGSTEKLLADLRWLGLDWDEGPEQGGPSGPYLQSERLSLYQAALQRLQDRRRVYPCYCSRRDIAQAASAPHGPTGIIYPGTCRALSPAERAARQARRPERLPAWRLVVEERTIHFDDRVCGPQHQHLGREVGDFVLRRADDIFAYQLAVVLDDALMGITDVVRGDDLLDSTARQIALFEIFEQPAPRFWHVPLMRDATGERMSKRDGSDALDLLKDQGMDAPAVIGYLAESLGWVEPGQRLSAPELLQDLGTDAIANLGPAPERS</sequence>
<dbReference type="NCBIfam" id="TIGR03838">
    <property type="entry name" value="queuosine_YadB"/>
    <property type="match status" value="1"/>
</dbReference>
<evidence type="ECO:0000256" key="4">
    <source>
        <dbReference type="ARBA" id="ARBA00022833"/>
    </source>
</evidence>
<dbReference type="InterPro" id="IPR020058">
    <property type="entry name" value="Glu/Gln-tRNA-synth_Ib_cat-dom"/>
</dbReference>
<dbReference type="PRINTS" id="PR00987">
    <property type="entry name" value="TRNASYNTHGLU"/>
</dbReference>
<name>A0A328C614_9DELT</name>
<dbReference type="InterPro" id="IPR022380">
    <property type="entry name" value="Glu-Q_tRNA(Asp)_Synthase"/>
</dbReference>
<dbReference type="OrthoDB" id="9807503at2"/>
<dbReference type="InterPro" id="IPR000924">
    <property type="entry name" value="Glu/Gln-tRNA-synth"/>
</dbReference>
<dbReference type="PANTHER" id="PTHR43311:SF1">
    <property type="entry name" value="GLUTAMYL-Q TRNA(ASP) SYNTHETASE"/>
    <property type="match status" value="1"/>
</dbReference>
<comment type="function">
    <text evidence="7">Catalyzes the tRNA-independent activation of glutamate in presence of ATP and the subsequent transfer of glutamate onto a tRNA(Asp). Glutamate is transferred on the 2-amino-5-(4,5-dihydroxy-2-cyclopenten-1-yl) moiety of the queuosine in the wobble position of the QUC anticodon.</text>
</comment>
<dbReference type="GO" id="GO:0004818">
    <property type="term" value="F:glutamate-tRNA ligase activity"/>
    <property type="evidence" value="ECO:0007669"/>
    <property type="project" value="TreeGrafter"/>
</dbReference>
<dbReference type="EC" id="6.1.1.-" evidence="7"/>
<evidence type="ECO:0000313" key="11">
    <source>
        <dbReference type="Proteomes" id="UP000249169"/>
    </source>
</evidence>
<dbReference type="Pfam" id="PF00749">
    <property type="entry name" value="tRNA-synt_1c"/>
    <property type="match status" value="1"/>
</dbReference>
<organism evidence="10 11">
    <name type="scientific">Lujinxingia litoralis</name>
    <dbReference type="NCBI Taxonomy" id="2211119"/>
    <lineage>
        <taxon>Bacteria</taxon>
        <taxon>Deltaproteobacteria</taxon>
        <taxon>Bradymonadales</taxon>
        <taxon>Lujinxingiaceae</taxon>
        <taxon>Lujinxingia</taxon>
    </lineage>
</organism>
<feature type="short sequence motif" description="'HIGH' region" evidence="7">
    <location>
        <begin position="27"/>
        <end position="37"/>
    </location>
</feature>
<feature type="short sequence motif" description="'KMSKS' region" evidence="7">
    <location>
        <begin position="269"/>
        <end position="273"/>
    </location>
</feature>
<accession>A0A328C614</accession>
<dbReference type="GO" id="GO:0008270">
    <property type="term" value="F:zinc ion binding"/>
    <property type="evidence" value="ECO:0007669"/>
    <property type="project" value="UniProtKB-UniRule"/>
</dbReference>
<keyword evidence="6 7" id="KW-0030">Aminoacyl-tRNA synthetase</keyword>
<protein>
    <recommendedName>
        <fullName evidence="7">Glutamyl-Q tRNA(Asp) synthetase</fullName>
        <shortName evidence="7">Glu-Q-RSs</shortName>
        <ecNumber evidence="7">6.1.1.-</ecNumber>
    </recommendedName>
</protein>
<proteinExistence type="inferred from homology"/>
<dbReference type="InterPro" id="IPR001412">
    <property type="entry name" value="aa-tRNA-synth_I_CS"/>
</dbReference>
<dbReference type="HAMAP" id="MF_01428">
    <property type="entry name" value="Glu_Q_tRNA_synth"/>
    <property type="match status" value="1"/>
</dbReference>
<keyword evidence="5 7" id="KW-0067">ATP-binding</keyword>
<keyword evidence="1 7" id="KW-0436">Ligase</keyword>
<feature type="binding site" evidence="7">
    <location>
        <position position="126"/>
    </location>
    <ligand>
        <name>Zn(2+)</name>
        <dbReference type="ChEBI" id="CHEBI:29105"/>
    </ligand>
</feature>
<feature type="binding site" evidence="7">
    <location>
        <position position="272"/>
    </location>
    <ligand>
        <name>ATP</name>
        <dbReference type="ChEBI" id="CHEBI:30616"/>
    </ligand>
</feature>
<feature type="binding site" evidence="7">
    <location>
        <position position="124"/>
    </location>
    <ligand>
        <name>Zn(2+)</name>
        <dbReference type="ChEBI" id="CHEBI:29105"/>
    </ligand>
</feature>